<dbReference type="EMBL" id="MAGO01000012">
    <property type="protein sequence ID" value="OCC14427.1"/>
    <property type="molecule type" value="Genomic_DNA"/>
</dbReference>
<organism evidence="2 3">
    <name type="scientific">Dissulfuribacter thermophilus</name>
    <dbReference type="NCBI Taxonomy" id="1156395"/>
    <lineage>
        <taxon>Bacteria</taxon>
        <taxon>Pseudomonadati</taxon>
        <taxon>Thermodesulfobacteriota</taxon>
        <taxon>Dissulfuribacteria</taxon>
        <taxon>Dissulfuribacterales</taxon>
        <taxon>Dissulfuribacteraceae</taxon>
        <taxon>Dissulfuribacter</taxon>
    </lineage>
</organism>
<sequence>MSFDSEARGAKTYLGTSNPKQQRDLGKIANPEGLPKGAKTA</sequence>
<comment type="caution">
    <text evidence="2">The sequence shown here is derived from an EMBL/GenBank/DDBJ whole genome shotgun (WGS) entry which is preliminary data.</text>
</comment>
<dbReference type="Proteomes" id="UP000093080">
    <property type="component" value="Unassembled WGS sequence"/>
</dbReference>
<evidence type="ECO:0000313" key="3">
    <source>
        <dbReference type="Proteomes" id="UP000093080"/>
    </source>
</evidence>
<reference evidence="2 3" key="1">
    <citation type="submission" date="2016-06" db="EMBL/GenBank/DDBJ databases">
        <title>Respiratory ammonification of nitrate coupled to the oxidation of elemental sulfur in deep-sea autotrophic thermophilic bacteria.</title>
        <authorList>
            <person name="Slobodkina G.B."/>
            <person name="Mardanov A.V."/>
            <person name="Ravin N.V."/>
            <person name="Frolova A.A."/>
            <person name="Viryasiv M.B."/>
            <person name="Chernyh N.A."/>
            <person name="Bonch-Osmolovskaya E.A."/>
            <person name="Slobodkin A.I."/>
        </authorList>
    </citation>
    <scope>NUCLEOTIDE SEQUENCE [LARGE SCALE GENOMIC DNA]</scope>
    <source>
        <strain evidence="2 3">S69</strain>
    </source>
</reference>
<evidence type="ECO:0000256" key="1">
    <source>
        <dbReference type="SAM" id="MobiDB-lite"/>
    </source>
</evidence>
<dbReference type="STRING" id="1156395.DBT_2156"/>
<proteinExistence type="predicted"/>
<evidence type="ECO:0000313" key="2">
    <source>
        <dbReference type="EMBL" id="OCC14427.1"/>
    </source>
</evidence>
<gene>
    <name evidence="2" type="ORF">DBT_2156</name>
</gene>
<feature type="region of interest" description="Disordered" evidence="1">
    <location>
        <begin position="1"/>
        <end position="41"/>
    </location>
</feature>
<protein>
    <submittedName>
        <fullName evidence="2">Uncharacterized protein</fullName>
    </submittedName>
</protein>
<name>A0A1B9F3B2_9BACT</name>
<dbReference type="AlphaFoldDB" id="A0A1B9F3B2"/>
<accession>A0A1B9F3B2</accession>
<keyword evidence="3" id="KW-1185">Reference proteome</keyword>